<gene>
    <name evidence="1" type="ORF">KUH32_01785</name>
</gene>
<comment type="caution">
    <text evidence="1">The sequence shown here is derived from an EMBL/GenBank/DDBJ whole genome shotgun (WGS) entry which is preliminary data.</text>
</comment>
<accession>A0ABS6N3A0</accession>
<proteinExistence type="predicted"/>
<protein>
    <submittedName>
        <fullName evidence="1">Arginine transporter</fullName>
    </submittedName>
</protein>
<evidence type="ECO:0000313" key="2">
    <source>
        <dbReference type="Proteomes" id="UP001166293"/>
    </source>
</evidence>
<dbReference type="Proteomes" id="UP001166293">
    <property type="component" value="Unassembled WGS sequence"/>
</dbReference>
<evidence type="ECO:0000313" key="1">
    <source>
        <dbReference type="EMBL" id="MBV2358493.1"/>
    </source>
</evidence>
<name>A0ABS6N3A0_9RHOB</name>
<dbReference type="PROSITE" id="PS51257">
    <property type="entry name" value="PROKAR_LIPOPROTEIN"/>
    <property type="match status" value="1"/>
</dbReference>
<sequence length="116" mass="12326">MRTAGLLLTALVFLAACGGNRVDRYAGGAAVQFSSGPISKACLGSGRKAANGRLCGCIQGVANRSLSGGDQRMAAKFFSDPHRAQEIRQSDNRSHEAFWQRYKAFAAQSEQICSGL</sequence>
<dbReference type="RefSeq" id="WP_217776350.1">
    <property type="nucleotide sequence ID" value="NZ_JAHRWL010000001.1"/>
</dbReference>
<reference evidence="1" key="1">
    <citation type="submission" date="2021-06" db="EMBL/GenBank/DDBJ databases">
        <title>Thalassococcus sp. CAU 1522 isolated from sea sand, Republic of Korea.</title>
        <authorList>
            <person name="Kim W."/>
        </authorList>
    </citation>
    <scope>NUCLEOTIDE SEQUENCE</scope>
    <source>
        <strain evidence="1">CAU 1522</strain>
    </source>
</reference>
<keyword evidence="2" id="KW-1185">Reference proteome</keyword>
<organism evidence="1 2">
    <name type="scientific">Thalassococcus arenae</name>
    <dbReference type="NCBI Taxonomy" id="2851652"/>
    <lineage>
        <taxon>Bacteria</taxon>
        <taxon>Pseudomonadati</taxon>
        <taxon>Pseudomonadota</taxon>
        <taxon>Alphaproteobacteria</taxon>
        <taxon>Rhodobacterales</taxon>
        <taxon>Roseobacteraceae</taxon>
        <taxon>Thalassococcus</taxon>
    </lineage>
</organism>
<dbReference type="EMBL" id="JAHRWL010000001">
    <property type="protein sequence ID" value="MBV2358493.1"/>
    <property type="molecule type" value="Genomic_DNA"/>
</dbReference>